<evidence type="ECO:0000313" key="3">
    <source>
        <dbReference type="Proteomes" id="UP000184418"/>
    </source>
</evidence>
<dbReference type="Proteomes" id="UP000184418">
    <property type="component" value="Unassembled WGS sequence"/>
</dbReference>
<dbReference type="InterPro" id="IPR007842">
    <property type="entry name" value="HEPN_dom"/>
</dbReference>
<dbReference type="OrthoDB" id="9808176at2"/>
<dbReference type="RefSeq" id="WP_073110910.1">
    <property type="nucleotide sequence ID" value="NZ_FQYN01000006.1"/>
</dbReference>
<dbReference type="Gene3D" id="1.20.120.330">
    <property type="entry name" value="Nucleotidyltransferases domain 2"/>
    <property type="match status" value="1"/>
</dbReference>
<reference evidence="2 3" key="1">
    <citation type="submission" date="2016-11" db="EMBL/GenBank/DDBJ databases">
        <authorList>
            <person name="Jaros S."/>
            <person name="Januszkiewicz K."/>
            <person name="Wedrychowicz H."/>
        </authorList>
    </citation>
    <scope>NUCLEOTIDE SEQUENCE [LARGE SCALE GENOMIC DNA]</scope>
    <source>
        <strain evidence="2 3">DSM 21074</strain>
    </source>
</reference>
<feature type="domain" description="HEPN" evidence="1">
    <location>
        <begin position="9"/>
        <end position="124"/>
    </location>
</feature>
<protein>
    <submittedName>
        <fullName evidence="2">HEPN domain-containing protein</fullName>
    </submittedName>
</protein>
<accession>A0A1M6J7N2</accession>
<dbReference type="SUPFAM" id="SSF81593">
    <property type="entry name" value="Nucleotidyltransferase substrate binding subunit/domain"/>
    <property type="match status" value="1"/>
</dbReference>
<proteinExistence type="predicted"/>
<evidence type="ECO:0000313" key="2">
    <source>
        <dbReference type="EMBL" id="SHJ42704.1"/>
    </source>
</evidence>
<dbReference type="Pfam" id="PF05168">
    <property type="entry name" value="HEPN"/>
    <property type="match status" value="1"/>
</dbReference>
<gene>
    <name evidence="2" type="ORF">SAMN02745146_3131</name>
</gene>
<sequence length="130" mass="15309">MTKQDYILHWKETSEQEWSSAQGLFTMGNYLNSLFHAHLLIEKLSKAHWVKDNADNFPPRTHNIIRLWQQTALQPTSDQEQVALELNTFQMEGRYPDYQRIAYQRATRPFTQALLTDTSNLRSWLLSSLP</sequence>
<dbReference type="AlphaFoldDB" id="A0A1M6J7N2"/>
<dbReference type="EMBL" id="FQYN01000006">
    <property type="protein sequence ID" value="SHJ42704.1"/>
    <property type="molecule type" value="Genomic_DNA"/>
</dbReference>
<name>A0A1M6J7N2_9BACT</name>
<organism evidence="2 3">
    <name type="scientific">Hymenobacter daecheongensis DSM 21074</name>
    <dbReference type="NCBI Taxonomy" id="1121955"/>
    <lineage>
        <taxon>Bacteria</taxon>
        <taxon>Pseudomonadati</taxon>
        <taxon>Bacteroidota</taxon>
        <taxon>Cytophagia</taxon>
        <taxon>Cytophagales</taxon>
        <taxon>Hymenobacteraceae</taxon>
        <taxon>Hymenobacter</taxon>
    </lineage>
</organism>
<keyword evidence="3" id="KW-1185">Reference proteome</keyword>
<evidence type="ECO:0000259" key="1">
    <source>
        <dbReference type="Pfam" id="PF05168"/>
    </source>
</evidence>
<dbReference type="STRING" id="1121955.SAMN02745146_3131"/>